<dbReference type="InterPro" id="IPR025944">
    <property type="entry name" value="Sigma_54_int_dom_CS"/>
</dbReference>
<feature type="domain" description="Sigma-54 factor interaction" evidence="6">
    <location>
        <begin position="656"/>
        <end position="884"/>
    </location>
</feature>
<accession>A0ABX8BAF5</accession>
<dbReference type="PROSITE" id="PS00676">
    <property type="entry name" value="SIGMA54_INTERACT_2"/>
    <property type="match status" value="1"/>
</dbReference>
<reference evidence="7 8" key="1">
    <citation type="submission" date="2021-03" db="EMBL/GenBank/DDBJ databases">
        <title>Genomic and phenotypic characterization of Chloracidobacterium isolates provides evidence for multiple species.</title>
        <authorList>
            <person name="Saini M.K."/>
            <person name="Costas A.M.G."/>
            <person name="Tank M."/>
            <person name="Bryant D.A."/>
        </authorList>
    </citation>
    <scope>NUCLEOTIDE SEQUENCE [LARGE SCALE GENOMIC DNA]</scope>
    <source>
        <strain evidence="7 8">BV2-C</strain>
    </source>
</reference>
<dbReference type="EMBL" id="CP072648">
    <property type="protein sequence ID" value="QUW03021.1"/>
    <property type="molecule type" value="Genomic_DNA"/>
</dbReference>
<evidence type="ECO:0000256" key="5">
    <source>
        <dbReference type="ARBA" id="ARBA00023163"/>
    </source>
</evidence>
<dbReference type="InterPro" id="IPR003593">
    <property type="entry name" value="AAA+_ATPase"/>
</dbReference>
<keyword evidence="2" id="KW-0067">ATP-binding</keyword>
<evidence type="ECO:0000313" key="8">
    <source>
        <dbReference type="Proteomes" id="UP000676506"/>
    </source>
</evidence>
<dbReference type="PRINTS" id="PR01590">
    <property type="entry name" value="HTHFIS"/>
</dbReference>
<evidence type="ECO:0000313" key="7">
    <source>
        <dbReference type="EMBL" id="QUW03021.1"/>
    </source>
</evidence>
<name>A0ABX8BAF5_9BACT</name>
<keyword evidence="1" id="KW-0547">Nucleotide-binding</keyword>
<dbReference type="Pfam" id="PF13432">
    <property type="entry name" value="TPR_16"/>
    <property type="match status" value="1"/>
</dbReference>
<dbReference type="InterPro" id="IPR002197">
    <property type="entry name" value="HTH_Fis"/>
</dbReference>
<dbReference type="CDD" id="cd00009">
    <property type="entry name" value="AAA"/>
    <property type="match status" value="1"/>
</dbReference>
<dbReference type="SUPFAM" id="SSF52540">
    <property type="entry name" value="P-loop containing nucleoside triphosphate hydrolases"/>
    <property type="match status" value="1"/>
</dbReference>
<dbReference type="Gene3D" id="1.10.8.60">
    <property type="match status" value="1"/>
</dbReference>
<dbReference type="InterPro" id="IPR027417">
    <property type="entry name" value="P-loop_NTPase"/>
</dbReference>
<dbReference type="SUPFAM" id="SSF46689">
    <property type="entry name" value="Homeodomain-like"/>
    <property type="match status" value="1"/>
</dbReference>
<evidence type="ECO:0000256" key="4">
    <source>
        <dbReference type="ARBA" id="ARBA00023125"/>
    </source>
</evidence>
<keyword evidence="4" id="KW-0238">DNA-binding</keyword>
<dbReference type="Gene3D" id="1.10.10.60">
    <property type="entry name" value="Homeodomain-like"/>
    <property type="match status" value="1"/>
</dbReference>
<dbReference type="Gene3D" id="3.40.50.300">
    <property type="entry name" value="P-loop containing nucleotide triphosphate hydrolases"/>
    <property type="match status" value="1"/>
</dbReference>
<dbReference type="PANTHER" id="PTHR32071">
    <property type="entry name" value="TRANSCRIPTIONAL REGULATORY PROTEIN"/>
    <property type="match status" value="1"/>
</dbReference>
<dbReference type="InterPro" id="IPR058031">
    <property type="entry name" value="AAA_lid_NorR"/>
</dbReference>
<dbReference type="InterPro" id="IPR025943">
    <property type="entry name" value="Sigma_54_int_dom_ATP-bd_2"/>
</dbReference>
<dbReference type="PROSITE" id="PS00675">
    <property type="entry name" value="SIGMA54_INTERACT_1"/>
    <property type="match status" value="1"/>
</dbReference>
<dbReference type="Pfam" id="PF25601">
    <property type="entry name" value="AAA_lid_14"/>
    <property type="match status" value="1"/>
</dbReference>
<protein>
    <submittedName>
        <fullName evidence="7">Sigma 54-interacting transcriptional regulator</fullName>
    </submittedName>
</protein>
<dbReference type="SMART" id="SM00382">
    <property type="entry name" value="AAA"/>
    <property type="match status" value="1"/>
</dbReference>
<gene>
    <name evidence="7" type="ORF">J8C06_00820</name>
</gene>
<proteinExistence type="predicted"/>
<evidence type="ECO:0000256" key="2">
    <source>
        <dbReference type="ARBA" id="ARBA00022840"/>
    </source>
</evidence>
<evidence type="ECO:0000259" key="6">
    <source>
        <dbReference type="PROSITE" id="PS50045"/>
    </source>
</evidence>
<dbReference type="Pfam" id="PF00158">
    <property type="entry name" value="Sigma54_activat"/>
    <property type="match status" value="1"/>
</dbReference>
<evidence type="ECO:0000256" key="1">
    <source>
        <dbReference type="ARBA" id="ARBA00022741"/>
    </source>
</evidence>
<dbReference type="InterPro" id="IPR019734">
    <property type="entry name" value="TPR_rpt"/>
</dbReference>
<dbReference type="Gene3D" id="1.25.40.10">
    <property type="entry name" value="Tetratricopeptide repeat domain"/>
    <property type="match status" value="2"/>
</dbReference>
<dbReference type="Proteomes" id="UP000676506">
    <property type="component" value="Chromosome 1"/>
</dbReference>
<dbReference type="RefSeq" id="WP_211428912.1">
    <property type="nucleotide sequence ID" value="NZ_CP072648.1"/>
</dbReference>
<dbReference type="InterPro" id="IPR011990">
    <property type="entry name" value="TPR-like_helical_dom_sf"/>
</dbReference>
<keyword evidence="5" id="KW-0804">Transcription</keyword>
<evidence type="ECO:0000256" key="3">
    <source>
        <dbReference type="ARBA" id="ARBA00023015"/>
    </source>
</evidence>
<dbReference type="InterPro" id="IPR025662">
    <property type="entry name" value="Sigma_54_int_dom_ATP-bd_1"/>
</dbReference>
<dbReference type="PROSITE" id="PS50045">
    <property type="entry name" value="SIGMA54_INTERACT_4"/>
    <property type="match status" value="1"/>
</dbReference>
<dbReference type="InterPro" id="IPR009057">
    <property type="entry name" value="Homeodomain-like_sf"/>
</dbReference>
<dbReference type="Pfam" id="PF02954">
    <property type="entry name" value="HTH_8"/>
    <property type="match status" value="1"/>
</dbReference>
<dbReference type="SUPFAM" id="SSF48452">
    <property type="entry name" value="TPR-like"/>
    <property type="match status" value="3"/>
</dbReference>
<keyword evidence="8" id="KW-1185">Reference proteome</keyword>
<dbReference type="InterPro" id="IPR002078">
    <property type="entry name" value="Sigma_54_int"/>
</dbReference>
<organism evidence="7 8">
    <name type="scientific">Chloracidobacterium validum</name>
    <dbReference type="NCBI Taxonomy" id="2821543"/>
    <lineage>
        <taxon>Bacteria</taxon>
        <taxon>Pseudomonadati</taxon>
        <taxon>Acidobacteriota</taxon>
        <taxon>Terriglobia</taxon>
        <taxon>Terriglobales</taxon>
        <taxon>Acidobacteriaceae</taxon>
        <taxon>Chloracidobacterium</taxon>
    </lineage>
</organism>
<sequence>MPDFTPVKPSHLGRQEWLATRLQLEIKALDQQGSPLALERRFELAEVLADNQRFEEAAQVLDAIVERAPETELVGRVNLQRGDLCLRQHNIPRAIHEANLALKLGESRGSDALMGRAEALLGRIYAAIDEYAIAREHLGRGLRRLERLRDIHGVAECHWQLAVINQHEGRGVESREAAAQALALLEALPGGLPAQTIGLIGQLLDHQAFVAFESGELAAALTLLEKAIAHWAQTEDKLALGRAYDLVADVRMYAGKWREAQEALGQAMSLVAADQAAESLVRRTASRLRLWQGDLEAAERQARLAIERALAAGRPAAEAGGWEALAEVLLAQGRSEEAISLFEQSTRINAKINRIARLPVSHLRLAEACLAAGDATRAEAHLRRARELFGDSPKLHATGFACRLDGELHLTRNNPSEAVAAFTQSLSIFESAGFVYDAACSHLGAGRAFLALANGTRARMHLESAQRIFAELGAARWEAQAAKLLAETPPVAAALASPSAAPSLDALLIESLVAASSSPDLLLRELAILLRDELRLSAAIFEQTPDGIRLHAGSAPQAERMRRALESSLHDERSFPDDLTVRLFNDVRPGAELSPMRRFFLCVAGRMPPNVVTTLEALVHVVEFILENHRLRNTVRATRSVVSSDSATNRFAHLGLVAESPAMLAVLERIEKIRSSDVTVLITGESGVGKELVARALHTTSRRRDRVFLPFNCAAIPVELVESRLFGHRQGAFTGANKNALGIIRAAAGGTLFLDEIGELALHVQPKLLRFLQEREIHPVGDEQPIRVDVRVIAATNRDLEAEVAHGRFREDLFHRLNVVRLHVPPLRARREDIAALTRHLLRECAKREGKTVSLSEAALERLSRLPWPGNVRQLKNEVERAVALAEPNDILTPDHFSPELWLSAPPMPSGSHRAVAPMPEPPAAAGQTLSEAVEALERKMISRALERHHGNVTHAARELGLTRQGLILKRRRYGLEKEFTRELDGDNAKLINW</sequence>
<dbReference type="SMART" id="SM00028">
    <property type="entry name" value="TPR"/>
    <property type="match status" value="10"/>
</dbReference>
<keyword evidence="3" id="KW-0805">Transcription regulation</keyword>
<dbReference type="PROSITE" id="PS00688">
    <property type="entry name" value="SIGMA54_INTERACT_3"/>
    <property type="match status" value="1"/>
</dbReference>